<feature type="signal peptide" evidence="3">
    <location>
        <begin position="1"/>
        <end position="41"/>
    </location>
</feature>
<evidence type="ECO:0000256" key="2">
    <source>
        <dbReference type="SAM" id="MobiDB-lite"/>
    </source>
</evidence>
<dbReference type="Gene3D" id="3.40.80.10">
    <property type="entry name" value="Peptidoglycan recognition protein-like"/>
    <property type="match status" value="1"/>
</dbReference>
<dbReference type="Pfam" id="PF01510">
    <property type="entry name" value="Amidase_2"/>
    <property type="match status" value="1"/>
</dbReference>
<dbReference type="OrthoDB" id="514320at2"/>
<reference evidence="5 6" key="1">
    <citation type="submission" date="2017-09" db="EMBL/GenBank/DDBJ databases">
        <authorList>
            <person name="Ehlers B."/>
            <person name="Leendertz F.H."/>
        </authorList>
    </citation>
    <scope>NUCLEOTIDE SEQUENCE [LARGE SCALE GENOMIC DNA]</scope>
    <source>
        <strain evidence="5 6">DSM 46844</strain>
    </source>
</reference>
<evidence type="ECO:0000256" key="1">
    <source>
        <dbReference type="ARBA" id="ARBA00007553"/>
    </source>
</evidence>
<proteinExistence type="inferred from homology"/>
<dbReference type="InterPro" id="IPR036505">
    <property type="entry name" value="Amidase/PGRP_sf"/>
</dbReference>
<dbReference type="RefSeq" id="WP_097204494.1">
    <property type="nucleotide sequence ID" value="NZ_JACHXB010000001.1"/>
</dbReference>
<feature type="domain" description="Peptidoglycan recognition protein family" evidence="4">
    <location>
        <begin position="49"/>
        <end position="201"/>
    </location>
</feature>
<dbReference type="InterPro" id="IPR002502">
    <property type="entry name" value="Amidase_domain"/>
</dbReference>
<dbReference type="Proteomes" id="UP000219514">
    <property type="component" value="Unassembled WGS sequence"/>
</dbReference>
<evidence type="ECO:0000313" key="5">
    <source>
        <dbReference type="EMBL" id="SNX94980.1"/>
    </source>
</evidence>
<dbReference type="GO" id="GO:0008270">
    <property type="term" value="F:zinc ion binding"/>
    <property type="evidence" value="ECO:0007669"/>
    <property type="project" value="InterPro"/>
</dbReference>
<evidence type="ECO:0000256" key="3">
    <source>
        <dbReference type="SAM" id="SignalP"/>
    </source>
</evidence>
<evidence type="ECO:0000259" key="4">
    <source>
        <dbReference type="SMART" id="SM00701"/>
    </source>
</evidence>
<protein>
    <submittedName>
        <fullName evidence="5">N-acetylmuramoyl-L-alanine amidase</fullName>
    </submittedName>
</protein>
<dbReference type="PROSITE" id="PS51318">
    <property type="entry name" value="TAT"/>
    <property type="match status" value="1"/>
</dbReference>
<dbReference type="InterPro" id="IPR006311">
    <property type="entry name" value="TAT_signal"/>
</dbReference>
<dbReference type="SUPFAM" id="SSF55846">
    <property type="entry name" value="N-acetylmuramoyl-L-alanine amidase-like"/>
    <property type="match status" value="1"/>
</dbReference>
<dbReference type="GO" id="GO:0009253">
    <property type="term" value="P:peptidoglycan catabolic process"/>
    <property type="evidence" value="ECO:0007669"/>
    <property type="project" value="InterPro"/>
</dbReference>
<comment type="similarity">
    <text evidence="1">Belongs to the N-acetylmuramoyl-L-alanine amidase 2 family.</text>
</comment>
<keyword evidence="6" id="KW-1185">Reference proteome</keyword>
<dbReference type="EMBL" id="OBDO01000001">
    <property type="protein sequence ID" value="SNX94980.1"/>
    <property type="molecule type" value="Genomic_DNA"/>
</dbReference>
<accession>A0A285E7Q8</accession>
<feature type="chain" id="PRO_5012379908" evidence="3">
    <location>
        <begin position="42"/>
        <end position="559"/>
    </location>
</feature>
<dbReference type="SMART" id="SM00701">
    <property type="entry name" value="PGRP"/>
    <property type="match status" value="1"/>
</dbReference>
<gene>
    <name evidence="5" type="ORF">SAMN06893097_101781</name>
</gene>
<organism evidence="5 6">
    <name type="scientific">Geodermatophilus sabuli</name>
    <dbReference type="NCBI Taxonomy" id="1564158"/>
    <lineage>
        <taxon>Bacteria</taxon>
        <taxon>Bacillati</taxon>
        <taxon>Actinomycetota</taxon>
        <taxon>Actinomycetes</taxon>
        <taxon>Geodermatophilales</taxon>
        <taxon>Geodermatophilaceae</taxon>
        <taxon>Geodermatophilus</taxon>
    </lineage>
</organism>
<dbReference type="InterPro" id="IPR015510">
    <property type="entry name" value="PGRP"/>
</dbReference>
<dbReference type="AlphaFoldDB" id="A0A285E7Q8"/>
<dbReference type="CDD" id="cd06583">
    <property type="entry name" value="PGRP"/>
    <property type="match status" value="1"/>
</dbReference>
<feature type="compositionally biased region" description="Pro residues" evidence="2">
    <location>
        <begin position="252"/>
        <end position="274"/>
    </location>
</feature>
<evidence type="ECO:0000313" key="6">
    <source>
        <dbReference type="Proteomes" id="UP000219514"/>
    </source>
</evidence>
<dbReference type="InterPro" id="IPR006619">
    <property type="entry name" value="PGRP_domain_met/bac"/>
</dbReference>
<name>A0A285E7Q8_9ACTN</name>
<sequence>MCDAGPDATASALTRRAFLRGAAAVALAVPLAPLVAGRAAAAPLGLPGVTVRPREDWAQGLAPTGPLASEQPGDVRFLLVHHTASGNGYGPEAVAGQIRSFYGLHTGPTKNWPDVAYNFFVDRHGGIWEGRAGSLAGPVQPDATGGSQGFAQLCCFIGDHTTEPPTAEARGAMVALLAALADVYGIDTTPGATTSFVSRGSNRWPVGTPVTAATISGHRDMSLTACPGDAAYPLVRDVFPTEVSALRAARSAPPPAPAPPPAELPAPSDAPPSTPVTDAPTGTAAAAAVADGAGDWVAPVLVSGAAVAATGAALAARHRRRSRSGGGPGKATGEPVWQVHEAGGDGTGALSAATVHERLDGLVVGMLVTADHPSTAVPAAHDAARRATREGDGQAERWRQDPARAAALLVSRSLNAGYAAVRGRRIRLDGAAVLVAGGTVTVAATDEAMAALLTVDGEIVRPTLDRPSGPGALVFLYRAARPGTATAAAVLVPVAPGADRGGAPAQRLSDLCRRLTAPADVDRALAGFRYDFYGATGTEAAALAVVRPDALPATVPGRR</sequence>
<dbReference type="PANTHER" id="PTHR11022">
    <property type="entry name" value="PEPTIDOGLYCAN RECOGNITION PROTEIN"/>
    <property type="match status" value="1"/>
</dbReference>
<keyword evidence="3" id="KW-0732">Signal</keyword>
<dbReference type="PANTHER" id="PTHR11022:SF41">
    <property type="entry name" value="PEPTIDOGLYCAN-RECOGNITION PROTEIN LC-RELATED"/>
    <property type="match status" value="1"/>
</dbReference>
<dbReference type="GO" id="GO:0008745">
    <property type="term" value="F:N-acetylmuramoyl-L-alanine amidase activity"/>
    <property type="evidence" value="ECO:0007669"/>
    <property type="project" value="InterPro"/>
</dbReference>
<feature type="region of interest" description="Disordered" evidence="2">
    <location>
        <begin position="249"/>
        <end position="283"/>
    </location>
</feature>